<dbReference type="AlphaFoldDB" id="A0A369K7U2"/>
<evidence type="ECO:0000256" key="3">
    <source>
        <dbReference type="ARBA" id="ARBA00022692"/>
    </source>
</evidence>
<feature type="domain" description="ER membrane protein complex subunit 7 beta-sandwich" evidence="12">
    <location>
        <begin position="43"/>
        <end position="148"/>
    </location>
</feature>
<accession>A0A369K7U2</accession>
<evidence type="ECO:0000256" key="4">
    <source>
        <dbReference type="ARBA" id="ARBA00022729"/>
    </source>
</evidence>
<feature type="region of interest" description="Disordered" evidence="9">
    <location>
        <begin position="204"/>
        <end position="234"/>
    </location>
</feature>
<evidence type="ECO:0000256" key="11">
    <source>
        <dbReference type="SAM" id="SignalP"/>
    </source>
</evidence>
<keyword evidence="8" id="KW-0624">Polysaccharide degradation</keyword>
<keyword evidence="4 11" id="KW-0732">Signal</keyword>
<evidence type="ECO:0000313" key="13">
    <source>
        <dbReference type="EMBL" id="RDB28917.1"/>
    </source>
</evidence>
<keyword evidence="6 10" id="KW-0472">Membrane</keyword>
<dbReference type="Gene3D" id="2.60.40.1120">
    <property type="entry name" value="Carboxypeptidase-like, regulatory domain"/>
    <property type="match status" value="1"/>
</dbReference>
<evidence type="ECO:0000256" key="6">
    <source>
        <dbReference type="ARBA" id="ARBA00023136"/>
    </source>
</evidence>
<proteinExistence type="inferred from homology"/>
<evidence type="ECO:0000256" key="10">
    <source>
        <dbReference type="SAM" id="Phobius"/>
    </source>
</evidence>
<feature type="transmembrane region" description="Helical" evidence="10">
    <location>
        <begin position="145"/>
        <end position="163"/>
    </location>
</feature>
<gene>
    <name evidence="13" type="primary">EMC7</name>
    <name evidence="13" type="ORF">Hypma_015342</name>
</gene>
<comment type="similarity">
    <text evidence="2">Belongs to the EMC7 family.</text>
</comment>
<evidence type="ECO:0000256" key="7">
    <source>
        <dbReference type="ARBA" id="ARBA00023277"/>
    </source>
</evidence>
<keyword evidence="3 10" id="KW-0812">Transmembrane</keyword>
<name>A0A369K7U2_HYPMA</name>
<keyword evidence="14" id="KW-1185">Reference proteome</keyword>
<dbReference type="FunCoup" id="A0A369K7U2">
    <property type="interactions" value="69"/>
</dbReference>
<dbReference type="Proteomes" id="UP000076154">
    <property type="component" value="Unassembled WGS sequence"/>
</dbReference>
<comment type="caution">
    <text evidence="13">The sequence shown here is derived from an EMBL/GenBank/DDBJ whole genome shotgun (WGS) entry which is preliminary data.</text>
</comment>
<dbReference type="InterPro" id="IPR013784">
    <property type="entry name" value="Carb-bd-like_fold"/>
</dbReference>
<evidence type="ECO:0000259" key="12">
    <source>
        <dbReference type="Pfam" id="PF09430"/>
    </source>
</evidence>
<protein>
    <submittedName>
        <fullName evidence="13">ER membrane protein complex subunit 7</fullName>
    </submittedName>
</protein>
<evidence type="ECO:0000313" key="14">
    <source>
        <dbReference type="Proteomes" id="UP000076154"/>
    </source>
</evidence>
<keyword evidence="5 10" id="KW-1133">Transmembrane helix</keyword>
<dbReference type="InParanoid" id="A0A369K7U2"/>
<reference evidence="13" key="1">
    <citation type="submission" date="2018-04" db="EMBL/GenBank/DDBJ databases">
        <title>Whole genome sequencing of Hypsizygus marmoreus.</title>
        <authorList>
            <person name="Choi I.-G."/>
            <person name="Min B."/>
            <person name="Kim J.-G."/>
            <person name="Kim S."/>
            <person name="Oh Y.-L."/>
            <person name="Kong W.-S."/>
            <person name="Park H."/>
            <person name="Jeong J."/>
            <person name="Song E.-S."/>
        </authorList>
    </citation>
    <scope>NUCLEOTIDE SEQUENCE [LARGE SCALE GENOMIC DNA]</scope>
    <source>
        <strain evidence="13">51987-8</strain>
    </source>
</reference>
<keyword evidence="7" id="KW-0119">Carbohydrate metabolism</keyword>
<organism evidence="13 14">
    <name type="scientific">Hypsizygus marmoreus</name>
    <name type="common">White beech mushroom</name>
    <name type="synonym">Agaricus marmoreus</name>
    <dbReference type="NCBI Taxonomy" id="39966"/>
    <lineage>
        <taxon>Eukaryota</taxon>
        <taxon>Fungi</taxon>
        <taxon>Dikarya</taxon>
        <taxon>Basidiomycota</taxon>
        <taxon>Agaricomycotina</taxon>
        <taxon>Agaricomycetes</taxon>
        <taxon>Agaricomycetidae</taxon>
        <taxon>Agaricales</taxon>
        <taxon>Tricholomatineae</taxon>
        <taxon>Lyophyllaceae</taxon>
        <taxon>Hypsizygus</taxon>
    </lineage>
</organism>
<evidence type="ECO:0000256" key="8">
    <source>
        <dbReference type="ARBA" id="ARBA00023326"/>
    </source>
</evidence>
<dbReference type="GO" id="GO:0030246">
    <property type="term" value="F:carbohydrate binding"/>
    <property type="evidence" value="ECO:0007669"/>
    <property type="project" value="InterPro"/>
</dbReference>
<dbReference type="InterPro" id="IPR019008">
    <property type="entry name" value="Beta_sandwich_EMC7"/>
</dbReference>
<evidence type="ECO:0000256" key="2">
    <source>
        <dbReference type="ARBA" id="ARBA00008880"/>
    </source>
</evidence>
<dbReference type="PANTHER" id="PTHR13605:SF4">
    <property type="entry name" value="ER MEMBRANE PROTEIN COMPLEX SUBUNIT 7"/>
    <property type="match status" value="1"/>
</dbReference>
<dbReference type="PANTHER" id="PTHR13605">
    <property type="entry name" value="ER MEMBRANE PROTEIN COMPLEX SUBUNIT 7"/>
    <property type="match status" value="1"/>
</dbReference>
<dbReference type="EMBL" id="LUEZ02000010">
    <property type="protein sequence ID" value="RDB28917.1"/>
    <property type="molecule type" value="Genomic_DNA"/>
</dbReference>
<dbReference type="InterPro" id="IPR039163">
    <property type="entry name" value="EMC7"/>
</dbReference>
<comment type="subcellular location">
    <subcellularLocation>
        <location evidence="1">Membrane</location>
        <topology evidence="1">Single-pass membrane protein</topology>
    </subcellularLocation>
</comment>
<sequence length="234" mass="25624">MAYIYLLLLCTCILSIASAHDLVGKIQWNDECPGLSALRSSKFVLDNGRLKGSVTHDGSFRIPDVPVGTYILSVVSPNYAFDQVRVDVLDSQSTPEVRPYVLGTPLNPPSTVLLSHPIILTPRQKHAYFIPPESFDLVAMFSNPMMLIMVVGGVMMLAMPYLMKNMDPEAMEEFKEQHAKVSGFQSAMASGDLKSGLSAFLGNAEDETSSVVQPPAAQKPLPAIKNRGNKNKRR</sequence>
<dbReference type="OrthoDB" id="27095at2759"/>
<dbReference type="Pfam" id="PF09430">
    <property type="entry name" value="EMC7_beta-sandw"/>
    <property type="match status" value="1"/>
</dbReference>
<feature type="chain" id="PRO_5016661728" evidence="11">
    <location>
        <begin position="20"/>
        <end position="234"/>
    </location>
</feature>
<dbReference type="STRING" id="39966.A0A369K7U2"/>
<dbReference type="GO" id="GO:0072546">
    <property type="term" value="C:EMC complex"/>
    <property type="evidence" value="ECO:0007669"/>
    <property type="project" value="TreeGrafter"/>
</dbReference>
<evidence type="ECO:0000256" key="1">
    <source>
        <dbReference type="ARBA" id="ARBA00004167"/>
    </source>
</evidence>
<evidence type="ECO:0000256" key="9">
    <source>
        <dbReference type="SAM" id="MobiDB-lite"/>
    </source>
</evidence>
<feature type="signal peptide" evidence="11">
    <location>
        <begin position="1"/>
        <end position="19"/>
    </location>
</feature>
<evidence type="ECO:0000256" key="5">
    <source>
        <dbReference type="ARBA" id="ARBA00022989"/>
    </source>
</evidence>
<dbReference type="SUPFAM" id="SSF49452">
    <property type="entry name" value="Starch-binding domain-like"/>
    <property type="match status" value="1"/>
</dbReference>
<dbReference type="GO" id="GO:0000272">
    <property type="term" value="P:polysaccharide catabolic process"/>
    <property type="evidence" value="ECO:0007669"/>
    <property type="project" value="UniProtKB-KW"/>
</dbReference>